<keyword evidence="1" id="KW-0472">Membrane</keyword>
<keyword evidence="1" id="KW-0812">Transmembrane</keyword>
<keyword evidence="5" id="KW-1185">Reference proteome</keyword>
<keyword evidence="2" id="KW-0732">Signal</keyword>
<dbReference type="Proteomes" id="UP000078292">
    <property type="component" value="Unassembled WGS sequence"/>
</dbReference>
<evidence type="ECO:0000313" key="5">
    <source>
        <dbReference type="Proteomes" id="UP000078292"/>
    </source>
</evidence>
<name>A0A1B7M314_9MICC</name>
<reference evidence="4 5" key="1">
    <citation type="submission" date="2016-04" db="EMBL/GenBank/DDBJ databases">
        <title>First whole genome shotgun sequence of the bacterium Enteractinococcus sp. strain UASWS1574.</title>
        <authorList>
            <person name="Crovadore J."/>
            <person name="Chablais R."/>
            <person name="Lefort F."/>
        </authorList>
    </citation>
    <scope>NUCLEOTIDE SEQUENCE [LARGE SCALE GENOMIC DNA]</scope>
    <source>
        <strain evidence="4 5">UASWS1574</strain>
    </source>
</reference>
<evidence type="ECO:0000256" key="1">
    <source>
        <dbReference type="SAM" id="Phobius"/>
    </source>
</evidence>
<comment type="caution">
    <text evidence="4">The sequence shown here is derived from an EMBL/GenBank/DDBJ whole genome shotgun (WGS) entry which is preliminary data.</text>
</comment>
<feature type="transmembrane region" description="Helical" evidence="1">
    <location>
        <begin position="250"/>
        <end position="273"/>
    </location>
</feature>
<organism evidence="4 5">
    <name type="scientific">Enteractinococcus helveticum</name>
    <dbReference type="NCBI Taxonomy" id="1837282"/>
    <lineage>
        <taxon>Bacteria</taxon>
        <taxon>Bacillati</taxon>
        <taxon>Actinomycetota</taxon>
        <taxon>Actinomycetes</taxon>
        <taxon>Micrococcales</taxon>
        <taxon>Micrococcaceae</taxon>
    </lineage>
</organism>
<keyword evidence="1" id="KW-1133">Transmembrane helix</keyword>
<evidence type="ECO:0000256" key="2">
    <source>
        <dbReference type="SAM" id="SignalP"/>
    </source>
</evidence>
<evidence type="ECO:0000313" key="4">
    <source>
        <dbReference type="EMBL" id="OAV62929.1"/>
    </source>
</evidence>
<dbReference type="Pfam" id="PF04213">
    <property type="entry name" value="HtaA"/>
    <property type="match status" value="1"/>
</dbReference>
<dbReference type="OrthoDB" id="7210788at2"/>
<feature type="chain" id="PRO_5008597242" description="Htaa domain-containing protein" evidence="2">
    <location>
        <begin position="33"/>
        <end position="299"/>
    </location>
</feature>
<feature type="domain" description="Htaa" evidence="3">
    <location>
        <begin position="51"/>
        <end position="209"/>
    </location>
</feature>
<evidence type="ECO:0000259" key="3">
    <source>
        <dbReference type="Pfam" id="PF04213"/>
    </source>
</evidence>
<accession>A0A1B7M314</accession>
<dbReference type="InterPro" id="IPR007331">
    <property type="entry name" value="Htaa"/>
</dbReference>
<feature type="signal peptide" evidence="2">
    <location>
        <begin position="1"/>
        <end position="32"/>
    </location>
</feature>
<dbReference type="EMBL" id="LXEY01000006">
    <property type="protein sequence ID" value="OAV62929.1"/>
    <property type="molecule type" value="Genomic_DNA"/>
</dbReference>
<sequence length="299" mass="31253">MASPQATRGVTRTLLPAVFATALLVSPSSALASPETDDQPADTGICQIENAELQWGLKESFRSYISGSIANGSWETADGADYQTPHFIWSEGTGTYDPATGMGSVSFTGTVAFSGHDGVLDMTIANPTFEFEGDGNAALALDTKSNDMEGNLAVDEQQQWVAEVSLDEQPEAADGPVELADMPSVLTNSGAAAFAGFYEAGVDLDPLALNFDFVDCDAHGGAVAADTPEPPAAEEVAQEPTIIPAPTIPWLPIALGGLALLVIGLTIGVFIGGRKPAAQHRKRHSVDQSDIHELIGDQR</sequence>
<dbReference type="AlphaFoldDB" id="A0A1B7M314"/>
<dbReference type="STRING" id="1837282.A6F49_03775"/>
<proteinExistence type="predicted"/>
<gene>
    <name evidence="4" type="ORF">A6F49_03775</name>
</gene>
<dbReference type="RefSeq" id="WP_052500015.1">
    <property type="nucleotide sequence ID" value="NZ_LXEY01000006.1"/>
</dbReference>
<protein>
    <recommendedName>
        <fullName evidence="3">Htaa domain-containing protein</fullName>
    </recommendedName>
</protein>